<dbReference type="Proteomes" id="UP001139981">
    <property type="component" value="Unassembled WGS sequence"/>
</dbReference>
<sequence>MSAEQRAHEKLIRQDVARTFPRDAHFQAPQGQEALYAVLRAYSLYDAEVGYCQGLAFVAGPLLLHMPDEEAFCVLVRLMAAYGLRGHFLPAMDDLHLRLFQLDHVLQATLPRLARHFAQQGVRPTMYASQWLMTLFAYRLPLRLAVRIFDVVLAEGLDALLRVAIAVLKRSQARLLALEFEAILHFLNDGPLFAFYVHAAPDTLVRDANQITAVTPRLLQTLRRKYVEETERRLDEEDEMARLKAECDELRRENQRLQAEIKELPQDHHHQLAKKNVQLVVKNQQLEESLQDMEAALVQIKVLYAESESDRAVLAMKLDGLRKALT</sequence>
<name>A0ACC1M229_9FUNG</name>
<evidence type="ECO:0000313" key="1">
    <source>
        <dbReference type="EMBL" id="KAJ2893446.1"/>
    </source>
</evidence>
<comment type="caution">
    <text evidence="1">The sequence shown here is derived from an EMBL/GenBank/DDBJ whole genome shotgun (WGS) entry which is preliminary data.</text>
</comment>
<proteinExistence type="predicted"/>
<keyword evidence="2" id="KW-1185">Reference proteome</keyword>
<accession>A0ACC1M229</accession>
<evidence type="ECO:0000313" key="2">
    <source>
        <dbReference type="Proteomes" id="UP001139981"/>
    </source>
</evidence>
<organism evidence="1 2">
    <name type="scientific">Coemansia aciculifera</name>
    <dbReference type="NCBI Taxonomy" id="417176"/>
    <lineage>
        <taxon>Eukaryota</taxon>
        <taxon>Fungi</taxon>
        <taxon>Fungi incertae sedis</taxon>
        <taxon>Zoopagomycota</taxon>
        <taxon>Kickxellomycotina</taxon>
        <taxon>Kickxellomycetes</taxon>
        <taxon>Kickxellales</taxon>
        <taxon>Kickxellaceae</taxon>
        <taxon>Coemansia</taxon>
    </lineage>
</organism>
<dbReference type="EMBL" id="JANBVB010000542">
    <property type="protein sequence ID" value="KAJ2893446.1"/>
    <property type="molecule type" value="Genomic_DNA"/>
</dbReference>
<protein>
    <submittedName>
        <fullName evidence="1">GTPase-activating protein</fullName>
    </submittedName>
</protein>
<gene>
    <name evidence="1" type="primary">GYP5_1</name>
    <name evidence="1" type="ORF">IWW38_002860</name>
</gene>
<reference evidence="1" key="1">
    <citation type="submission" date="2022-07" db="EMBL/GenBank/DDBJ databases">
        <title>Phylogenomic reconstructions and comparative analyses of Kickxellomycotina fungi.</title>
        <authorList>
            <person name="Reynolds N.K."/>
            <person name="Stajich J.E."/>
            <person name="Barry K."/>
            <person name="Grigoriev I.V."/>
            <person name="Crous P."/>
            <person name="Smith M.E."/>
        </authorList>
    </citation>
    <scope>NUCLEOTIDE SEQUENCE</scope>
    <source>
        <strain evidence="1">CBS 190363</strain>
    </source>
</reference>